<organism evidence="9 10">
    <name type="scientific">Sinimarinibacterium thermocellulolyticum</name>
    <dbReference type="NCBI Taxonomy" id="3170016"/>
    <lineage>
        <taxon>Bacteria</taxon>
        <taxon>Pseudomonadati</taxon>
        <taxon>Pseudomonadota</taxon>
        <taxon>Gammaproteobacteria</taxon>
        <taxon>Nevskiales</taxon>
        <taxon>Nevskiaceae</taxon>
        <taxon>Sinimarinibacterium</taxon>
    </lineage>
</organism>
<feature type="domain" description="Peptidase S49" evidence="8">
    <location>
        <begin position="393"/>
        <end position="543"/>
    </location>
</feature>
<protein>
    <submittedName>
        <fullName evidence="9">Signal peptide peptidase SppA</fullName>
        <ecNumber evidence="9">3.4.21.-</ecNumber>
    </submittedName>
</protein>
<evidence type="ECO:0000313" key="9">
    <source>
        <dbReference type="EMBL" id="MES0874205.1"/>
    </source>
</evidence>
<dbReference type="PANTHER" id="PTHR33209">
    <property type="entry name" value="PROTEASE 4"/>
    <property type="match status" value="1"/>
</dbReference>
<evidence type="ECO:0000256" key="1">
    <source>
        <dbReference type="ARBA" id="ARBA00004370"/>
    </source>
</evidence>
<dbReference type="Gene3D" id="6.20.330.10">
    <property type="match status" value="1"/>
</dbReference>
<dbReference type="NCBIfam" id="TIGR00705">
    <property type="entry name" value="SppA_67K"/>
    <property type="match status" value="1"/>
</dbReference>
<keyword evidence="10" id="KW-1185">Reference proteome</keyword>
<dbReference type="PIRSF" id="PIRSF001217">
    <property type="entry name" value="Protease_4_SppA"/>
    <property type="match status" value="1"/>
</dbReference>
<evidence type="ECO:0000256" key="3">
    <source>
        <dbReference type="ARBA" id="ARBA00022670"/>
    </source>
</evidence>
<dbReference type="Proteomes" id="UP001465331">
    <property type="component" value="Unassembled WGS sequence"/>
</dbReference>
<feature type="transmembrane region" description="Helical" evidence="7">
    <location>
        <begin position="21"/>
        <end position="42"/>
    </location>
</feature>
<gene>
    <name evidence="9" type="primary">sppA</name>
    <name evidence="9" type="ORF">ABSH63_09335</name>
</gene>
<keyword evidence="7" id="KW-1133">Transmembrane helix</keyword>
<dbReference type="InterPro" id="IPR047272">
    <property type="entry name" value="S49_SppA_C"/>
</dbReference>
<keyword evidence="4 9" id="KW-0378">Hydrolase</keyword>
<dbReference type="EMBL" id="JBEPIJ010000009">
    <property type="protein sequence ID" value="MES0874205.1"/>
    <property type="molecule type" value="Genomic_DNA"/>
</dbReference>
<reference evidence="9 10" key="1">
    <citation type="submission" date="2024-06" db="EMBL/GenBank/DDBJ databases">
        <authorList>
            <person name="Li Z."/>
            <person name="Jiang Y."/>
        </authorList>
    </citation>
    <scope>NUCLEOTIDE SEQUENCE [LARGE SCALE GENOMIC DNA]</scope>
    <source>
        <strain evidence="9 10">HSW-8</strain>
    </source>
</reference>
<evidence type="ECO:0000256" key="5">
    <source>
        <dbReference type="ARBA" id="ARBA00022825"/>
    </source>
</evidence>
<evidence type="ECO:0000313" key="10">
    <source>
        <dbReference type="Proteomes" id="UP001465331"/>
    </source>
</evidence>
<accession>A0ABV2AAB8</accession>
<sequence length="620" mass="67312">MSENKPLLRRAFDLVWGAVVLLYRVIVIASLLLGLGLLWMVLRSSSPVMVEDNVALVLAPSGVLVEQIDIDPGQQFFENITGEMPSQSNLHDLIEALDAAREDERIRLAVLKLDGLWSAGLAQLDELRAAMRAFQAAGKPIVAWGPWYDQAHYYAAAQADEISLDPYGMVYIEGFSVYHNYYAEAIEKIGIDMNVFRVGAFKSAVEPFTRNDMSDEARMANREWLGDLWTAYSAAVAEGRGLAPDAADRYVDGLRAGLEALGGDAAAYARDQSLVTRLENLTEFRARIGETVGFDEDHGSFRQIHYLDYLNAVRGAKKVSAGKRAKKVALVVVQGEIVDGPGEPGQAGGDTIFELLDEARRDETVAAVVLRIDSPGGSVWAAEQIRRGVRNLQAAGKPVVASMSSVAASGGYWVAMDADQIWGHETTITGSIGVFGLVPTFDGTLNKLGIHTDGVGTTRLAGAFRLDRPLGEDARAIIQSGIEKVYRDFIEGVAAGRELDLARVDEIAQGRVWSGADARALGLIDHFGGRRDAADAAATLAGLALDAYVLDERRPARGFTAEILSRFSGRVSSWVPAPWRTWFEGAQARVDLRRVLAAFNDPNGQYAHCFCGVEGGRARR</sequence>
<dbReference type="InterPro" id="IPR004634">
    <property type="entry name" value="Pept_S49_pIV"/>
</dbReference>
<evidence type="ECO:0000256" key="6">
    <source>
        <dbReference type="ARBA" id="ARBA00023136"/>
    </source>
</evidence>
<name>A0ABV2AAB8_9GAMM</name>
<dbReference type="CDD" id="cd07023">
    <property type="entry name" value="S49_Sppa_N_C"/>
    <property type="match status" value="1"/>
</dbReference>
<comment type="caution">
    <text evidence="9">The sequence shown here is derived from an EMBL/GenBank/DDBJ whole genome shotgun (WGS) entry which is preliminary data.</text>
</comment>
<feature type="domain" description="Peptidase S49" evidence="8">
    <location>
        <begin position="134"/>
        <end position="270"/>
    </location>
</feature>
<dbReference type="InterPro" id="IPR047217">
    <property type="entry name" value="S49_SppA_67K_type_N"/>
</dbReference>
<dbReference type="RefSeq" id="WP_352889240.1">
    <property type="nucleotide sequence ID" value="NZ_JBEPIJ010000009.1"/>
</dbReference>
<keyword evidence="5" id="KW-0720">Serine protease</keyword>
<evidence type="ECO:0000259" key="8">
    <source>
        <dbReference type="Pfam" id="PF01343"/>
    </source>
</evidence>
<proteinExistence type="inferred from homology"/>
<dbReference type="SUPFAM" id="SSF52096">
    <property type="entry name" value="ClpP/crotonase"/>
    <property type="match status" value="2"/>
</dbReference>
<dbReference type="InterPro" id="IPR002142">
    <property type="entry name" value="Peptidase_S49"/>
</dbReference>
<dbReference type="Pfam" id="PF01343">
    <property type="entry name" value="Peptidase_S49"/>
    <property type="match status" value="2"/>
</dbReference>
<comment type="similarity">
    <text evidence="2">Belongs to the peptidase S49 family.</text>
</comment>
<dbReference type="Gene3D" id="3.90.226.10">
    <property type="entry name" value="2-enoyl-CoA Hydratase, Chain A, domain 1"/>
    <property type="match status" value="2"/>
</dbReference>
<comment type="subcellular location">
    <subcellularLocation>
        <location evidence="1">Membrane</location>
    </subcellularLocation>
</comment>
<keyword evidence="3" id="KW-0645">Protease</keyword>
<evidence type="ECO:0000256" key="2">
    <source>
        <dbReference type="ARBA" id="ARBA00008683"/>
    </source>
</evidence>
<keyword evidence="6 7" id="KW-0472">Membrane</keyword>
<dbReference type="InterPro" id="IPR029045">
    <property type="entry name" value="ClpP/crotonase-like_dom_sf"/>
</dbReference>
<evidence type="ECO:0000256" key="7">
    <source>
        <dbReference type="SAM" id="Phobius"/>
    </source>
</evidence>
<dbReference type="CDD" id="cd07018">
    <property type="entry name" value="S49_SppA_67K_type"/>
    <property type="match status" value="1"/>
</dbReference>
<evidence type="ECO:0000256" key="4">
    <source>
        <dbReference type="ARBA" id="ARBA00022801"/>
    </source>
</evidence>
<dbReference type="NCBIfam" id="TIGR00706">
    <property type="entry name" value="SppA_dom"/>
    <property type="match status" value="1"/>
</dbReference>
<dbReference type="InterPro" id="IPR004635">
    <property type="entry name" value="Pept_S49_SppA"/>
</dbReference>
<dbReference type="EC" id="3.4.21.-" evidence="9"/>
<dbReference type="PANTHER" id="PTHR33209:SF1">
    <property type="entry name" value="PEPTIDASE S49 DOMAIN-CONTAINING PROTEIN"/>
    <property type="match status" value="1"/>
</dbReference>
<dbReference type="GO" id="GO:0016787">
    <property type="term" value="F:hydrolase activity"/>
    <property type="evidence" value="ECO:0007669"/>
    <property type="project" value="UniProtKB-KW"/>
</dbReference>
<keyword evidence="7" id="KW-0812">Transmembrane</keyword>